<feature type="compositionally biased region" description="Polar residues" evidence="1">
    <location>
        <begin position="126"/>
        <end position="147"/>
    </location>
</feature>
<evidence type="ECO:0000313" key="3">
    <source>
        <dbReference type="Proteomes" id="UP001302812"/>
    </source>
</evidence>
<evidence type="ECO:0000256" key="1">
    <source>
        <dbReference type="SAM" id="MobiDB-lite"/>
    </source>
</evidence>
<feature type="compositionally biased region" description="Pro residues" evidence="1">
    <location>
        <begin position="175"/>
        <end position="190"/>
    </location>
</feature>
<feature type="region of interest" description="Disordered" evidence="1">
    <location>
        <begin position="82"/>
        <end position="101"/>
    </location>
</feature>
<dbReference type="PANTHER" id="PTHR15615">
    <property type="match status" value="1"/>
</dbReference>
<proteinExistence type="predicted"/>
<dbReference type="GO" id="GO:0019901">
    <property type="term" value="F:protein kinase binding"/>
    <property type="evidence" value="ECO:0007669"/>
    <property type="project" value="InterPro"/>
</dbReference>
<dbReference type="EMBL" id="MU853337">
    <property type="protein sequence ID" value="KAK4114413.1"/>
    <property type="molecule type" value="Genomic_DNA"/>
</dbReference>
<dbReference type="GO" id="GO:0005634">
    <property type="term" value="C:nucleus"/>
    <property type="evidence" value="ECO:0007669"/>
    <property type="project" value="TreeGrafter"/>
</dbReference>
<sequence length="370" mass="40304">MAQSETQLEDARPEHDAGSNSGSVLSPPPPPNPAADPKLQDLTSVESDKSSPRLAAEVYDIFDLPALTALKALSAGIEVLVNTTGDIPPTPPLKSPAIPHMRGMEAEKRSIVRSNSEKSLARLAQGSGSSTPRPARSPLQNPQTVPQPAQDPPAHASQDQSEPIDGVQLRTKPQPQAPPATEPESQPPLAPYIIVGEDSQALNLQHSAIVRKFYCRRPPPISITDYLLRIHQYCPMSTGVYLATSLYIHRLAVLEQAIVVTRRNAHRLLLGGLRVAMKALEDHYYKQSRISLVGGVSEKELSRLEVSFCFLTGFELAVTAGVLSRHWEMVRKGTACWDVLDDATQEMISFHLGKPPGMSTNEQSARGDFR</sequence>
<dbReference type="GeneID" id="89940828"/>
<evidence type="ECO:0000313" key="2">
    <source>
        <dbReference type="EMBL" id="KAK4114413.1"/>
    </source>
</evidence>
<dbReference type="PANTHER" id="PTHR15615:SF32">
    <property type="entry name" value="PROTEIN KINASE COMPLEX COMPONENT, PUTATIVE (AFU_ORTHOLOGUE AFUA_2G07660)-RELATED"/>
    <property type="match status" value="1"/>
</dbReference>
<dbReference type="Proteomes" id="UP001302812">
    <property type="component" value="Unassembled WGS sequence"/>
</dbReference>
<dbReference type="Gene3D" id="1.10.472.10">
    <property type="entry name" value="Cyclin-like"/>
    <property type="match status" value="1"/>
</dbReference>
<keyword evidence="3" id="KW-1185">Reference proteome</keyword>
<dbReference type="GO" id="GO:0000307">
    <property type="term" value="C:cyclin-dependent protein kinase holoenzyme complex"/>
    <property type="evidence" value="ECO:0007669"/>
    <property type="project" value="TreeGrafter"/>
</dbReference>
<feature type="region of interest" description="Disordered" evidence="1">
    <location>
        <begin position="1"/>
        <end position="52"/>
    </location>
</feature>
<dbReference type="RefSeq" id="XP_064671983.1">
    <property type="nucleotide sequence ID" value="XM_064816703.1"/>
</dbReference>
<organism evidence="2 3">
    <name type="scientific">Canariomyces notabilis</name>
    <dbReference type="NCBI Taxonomy" id="2074819"/>
    <lineage>
        <taxon>Eukaryota</taxon>
        <taxon>Fungi</taxon>
        <taxon>Dikarya</taxon>
        <taxon>Ascomycota</taxon>
        <taxon>Pezizomycotina</taxon>
        <taxon>Sordariomycetes</taxon>
        <taxon>Sordariomycetidae</taxon>
        <taxon>Sordariales</taxon>
        <taxon>Chaetomiaceae</taxon>
        <taxon>Canariomyces</taxon>
    </lineage>
</organism>
<dbReference type="AlphaFoldDB" id="A0AAN6YUW4"/>
<dbReference type="CDD" id="cd20558">
    <property type="entry name" value="CYCLIN_ScPCL7-like"/>
    <property type="match status" value="1"/>
</dbReference>
<dbReference type="GO" id="GO:0016538">
    <property type="term" value="F:cyclin-dependent protein serine/threonine kinase regulator activity"/>
    <property type="evidence" value="ECO:0007669"/>
    <property type="project" value="TreeGrafter"/>
</dbReference>
<name>A0AAN6YUW4_9PEZI</name>
<reference evidence="2" key="2">
    <citation type="submission" date="2023-05" db="EMBL/GenBank/DDBJ databases">
        <authorList>
            <consortium name="Lawrence Berkeley National Laboratory"/>
            <person name="Steindorff A."/>
            <person name="Hensen N."/>
            <person name="Bonometti L."/>
            <person name="Westerberg I."/>
            <person name="Brannstrom I.O."/>
            <person name="Guillou S."/>
            <person name="Cros-Aarteil S."/>
            <person name="Calhoun S."/>
            <person name="Haridas S."/>
            <person name="Kuo A."/>
            <person name="Mondo S."/>
            <person name="Pangilinan J."/>
            <person name="Riley R."/>
            <person name="Labutti K."/>
            <person name="Andreopoulos B."/>
            <person name="Lipzen A."/>
            <person name="Chen C."/>
            <person name="Yanf M."/>
            <person name="Daum C."/>
            <person name="Ng V."/>
            <person name="Clum A."/>
            <person name="Ohm R."/>
            <person name="Martin F."/>
            <person name="Silar P."/>
            <person name="Natvig D."/>
            <person name="Lalanne C."/>
            <person name="Gautier V."/>
            <person name="Ament-Velasquez S.L."/>
            <person name="Kruys A."/>
            <person name="Hutchinson M.I."/>
            <person name="Powell A.J."/>
            <person name="Barry K."/>
            <person name="Miller A.N."/>
            <person name="Grigoriev I.V."/>
            <person name="Debuchy R."/>
            <person name="Gladieux P."/>
            <person name="Thoren M.H."/>
            <person name="Johannesson H."/>
        </authorList>
    </citation>
    <scope>NUCLEOTIDE SEQUENCE</scope>
    <source>
        <strain evidence="2">CBS 508.74</strain>
    </source>
</reference>
<accession>A0AAN6YUW4</accession>
<dbReference type="InterPro" id="IPR013922">
    <property type="entry name" value="Cyclin_PHO80-like"/>
</dbReference>
<protein>
    <submittedName>
        <fullName evidence="2">Cyclin-domain-containing protein</fullName>
    </submittedName>
</protein>
<reference evidence="2" key="1">
    <citation type="journal article" date="2023" name="Mol. Phylogenet. Evol.">
        <title>Genome-scale phylogeny and comparative genomics of the fungal order Sordariales.</title>
        <authorList>
            <person name="Hensen N."/>
            <person name="Bonometti L."/>
            <person name="Westerberg I."/>
            <person name="Brannstrom I.O."/>
            <person name="Guillou S."/>
            <person name="Cros-Aarteil S."/>
            <person name="Calhoun S."/>
            <person name="Haridas S."/>
            <person name="Kuo A."/>
            <person name="Mondo S."/>
            <person name="Pangilinan J."/>
            <person name="Riley R."/>
            <person name="LaButti K."/>
            <person name="Andreopoulos B."/>
            <person name="Lipzen A."/>
            <person name="Chen C."/>
            <person name="Yan M."/>
            <person name="Daum C."/>
            <person name="Ng V."/>
            <person name="Clum A."/>
            <person name="Steindorff A."/>
            <person name="Ohm R.A."/>
            <person name="Martin F."/>
            <person name="Silar P."/>
            <person name="Natvig D.O."/>
            <person name="Lalanne C."/>
            <person name="Gautier V."/>
            <person name="Ament-Velasquez S.L."/>
            <person name="Kruys A."/>
            <person name="Hutchinson M.I."/>
            <person name="Powell A.J."/>
            <person name="Barry K."/>
            <person name="Miller A.N."/>
            <person name="Grigoriev I.V."/>
            <person name="Debuchy R."/>
            <person name="Gladieux P."/>
            <person name="Hiltunen Thoren M."/>
            <person name="Johannesson H."/>
        </authorList>
    </citation>
    <scope>NUCLEOTIDE SEQUENCE</scope>
    <source>
        <strain evidence="2">CBS 508.74</strain>
    </source>
</reference>
<gene>
    <name evidence="2" type="ORF">N656DRAFT_788593</name>
</gene>
<feature type="compositionally biased region" description="Basic and acidic residues" evidence="1">
    <location>
        <begin position="106"/>
        <end position="120"/>
    </location>
</feature>
<feature type="region of interest" description="Disordered" evidence="1">
    <location>
        <begin position="106"/>
        <end position="190"/>
    </location>
</feature>
<comment type="caution">
    <text evidence="2">The sequence shown here is derived from an EMBL/GenBank/DDBJ whole genome shotgun (WGS) entry which is preliminary data.</text>
</comment>
<dbReference type="Pfam" id="PF08613">
    <property type="entry name" value="Cyclin"/>
    <property type="match status" value="1"/>
</dbReference>